<dbReference type="InterPro" id="IPR005158">
    <property type="entry name" value="BTAD"/>
</dbReference>
<gene>
    <name evidence="4" type="ORF">RND15_35730</name>
</gene>
<dbReference type="Pfam" id="PF25872">
    <property type="entry name" value="HTH_77"/>
    <property type="match status" value="1"/>
</dbReference>
<dbReference type="SUPFAM" id="SSF48452">
    <property type="entry name" value="TPR-like"/>
    <property type="match status" value="1"/>
</dbReference>
<dbReference type="InterPro" id="IPR027417">
    <property type="entry name" value="P-loop_NTPase"/>
</dbReference>
<evidence type="ECO:0000313" key="5">
    <source>
        <dbReference type="Proteomes" id="UP001180754"/>
    </source>
</evidence>
<proteinExistence type="predicted"/>
<accession>A0ABU2XPZ1</accession>
<evidence type="ECO:0000313" key="4">
    <source>
        <dbReference type="EMBL" id="MDT0548003.1"/>
    </source>
</evidence>
<feature type="region of interest" description="Disordered" evidence="2">
    <location>
        <begin position="1076"/>
        <end position="1098"/>
    </location>
</feature>
<dbReference type="RefSeq" id="WP_311728547.1">
    <property type="nucleotide sequence ID" value="NZ_JAVRFD010000023.1"/>
</dbReference>
<dbReference type="PANTHER" id="PTHR47691">
    <property type="entry name" value="REGULATOR-RELATED"/>
    <property type="match status" value="1"/>
</dbReference>
<dbReference type="Proteomes" id="UP001180754">
    <property type="component" value="Unassembled WGS sequence"/>
</dbReference>
<dbReference type="Pfam" id="PF13401">
    <property type="entry name" value="AAA_22"/>
    <property type="match status" value="1"/>
</dbReference>
<feature type="domain" description="Bacterial transcriptional activator" evidence="3">
    <location>
        <begin position="96"/>
        <end position="248"/>
    </location>
</feature>
<evidence type="ECO:0000259" key="3">
    <source>
        <dbReference type="SMART" id="SM01043"/>
    </source>
</evidence>
<dbReference type="Gene3D" id="1.10.10.10">
    <property type="entry name" value="Winged helix-like DNA-binding domain superfamily/Winged helix DNA-binding domain"/>
    <property type="match status" value="1"/>
</dbReference>
<dbReference type="InterPro" id="IPR011990">
    <property type="entry name" value="TPR-like_helical_dom_sf"/>
</dbReference>
<dbReference type="InterPro" id="IPR049945">
    <property type="entry name" value="AAA_22"/>
</dbReference>
<evidence type="ECO:0000256" key="1">
    <source>
        <dbReference type="ARBA" id="ARBA00023012"/>
    </source>
</evidence>
<dbReference type="SUPFAM" id="SSF52540">
    <property type="entry name" value="P-loop containing nucleoside triphosphate hydrolases"/>
    <property type="match status" value="1"/>
</dbReference>
<dbReference type="Pfam" id="PF03704">
    <property type="entry name" value="BTAD"/>
    <property type="match status" value="1"/>
</dbReference>
<reference evidence="4" key="1">
    <citation type="submission" date="2024-05" db="EMBL/GenBank/DDBJ databases">
        <title>30 novel species of actinomycetes from the DSMZ collection.</title>
        <authorList>
            <person name="Nouioui I."/>
        </authorList>
    </citation>
    <scope>NUCLEOTIDE SEQUENCE</scope>
    <source>
        <strain evidence="4">DSM 41529</strain>
    </source>
</reference>
<keyword evidence="1" id="KW-0902">Two-component regulatory system</keyword>
<dbReference type="PANTHER" id="PTHR47691:SF3">
    <property type="entry name" value="HTH-TYPE TRANSCRIPTIONAL REGULATOR RV0890C-RELATED"/>
    <property type="match status" value="1"/>
</dbReference>
<evidence type="ECO:0000256" key="2">
    <source>
        <dbReference type="SAM" id="MobiDB-lite"/>
    </source>
</evidence>
<dbReference type="SMART" id="SM01043">
    <property type="entry name" value="BTAD"/>
    <property type="match status" value="1"/>
</dbReference>
<comment type="caution">
    <text evidence="4">The sequence shown here is derived from an EMBL/GenBank/DDBJ whole genome shotgun (WGS) entry which is preliminary data.</text>
</comment>
<dbReference type="InterPro" id="IPR036388">
    <property type="entry name" value="WH-like_DNA-bd_sf"/>
</dbReference>
<dbReference type="Gene3D" id="1.25.40.10">
    <property type="entry name" value="Tetratricopeptide repeat domain"/>
    <property type="match status" value="1"/>
</dbReference>
<protein>
    <submittedName>
        <fullName evidence="4">BTAD domain-containing putative transcriptional regulator</fullName>
    </submittedName>
</protein>
<dbReference type="InterPro" id="IPR058852">
    <property type="entry name" value="HTH_77"/>
</dbReference>
<sequence length="1098" mass="116896">MTTELTLLSRVSCRGREINGPRLRGLLALLAGDLRTGCGTARLVDGLWPEERPEERPENPTKALQILVSRARSQLGADVIASTPTGYRLALPEDRVDSSAVLLSAAETARHARAGDHAAALAHAEAGLALWEGAPGGEADGAARGAVAEDPVAALRAERAVTYRTLARARALALSRLGRRAEAAEPLAGLARERPRDEEVLLELLRCEAATLGPSAALARYDTYRRALRDELGTDPGPALQALHEELLRGEEPAVRHGVPYEPNPLLGRDEDIAAVAGLLDASRVASVVGPGGLGKTRLAHAVSRRAGRRAVYFVGLAGVTSDDDVVREVASALGVGEAPPGAVGHLGLPTDVHSGILAALGPGPVLLVLDNCEHVIRGAAELVRHLVSQAQDLRVLTTSRAPLGLSSEAVYPLPELSLATTVELFGQRARAVRPGADLPADAVEELCRHLDGLPLAVELAAARVRVMSVAEIARRLEDRFTLLRGGARDAPSRHRTLHAVVDWSWNLLDPAGQAALRALSVFPGGFTADAACHLLGEEDDVLGVLADLADQSLLKVADTASGARFRMLETVREFSTAHREAAGETDRVIGRFLAWARDFGVAHHDSPHERDFFAPLERIRAEQDNLVHALRHGLARADGPAVAATAAVLASLWTVEGNYARVAALAEETSRQLSHFRPERGSDPALVEVTRTAAALFTANTFTVVGLRAGRPLATLRRLPPAPPDTLVRAIATVMAAAPEVLGPDPAPLRALCDSDEPLLAVVANSLASYALERQGDVDGAIRAAEGMLDAFRGRGADWVEVLARTRISELSLQAERGEEGRRHLAAALRLMEGGMLWGDITGIKAALVLANLQLGAVDEAERWLPLTTPERQAETETVGALAFGLGMRAELLLARGEAEAGCREWRRAVKAPESGERALYRTDPPGLEPWTLEIEAAAVVAHAHHGRLGLIEEAVGVLPHKLWTMLSHPVEKPPAYLMDLPVCGALLLALAMVELDRAERTADAAARTTGARLIALAERFRFLRGFQPTMSSARARRAAEQADRAAYADAVSSYAALGREELLATALTAIEPLTPAPREYGGHGGHGRHGERCRAR</sequence>
<organism evidence="4 5">
    <name type="scientific">Streptomyces lonegramiae</name>
    <dbReference type="NCBI Taxonomy" id="3075524"/>
    <lineage>
        <taxon>Bacteria</taxon>
        <taxon>Bacillati</taxon>
        <taxon>Actinomycetota</taxon>
        <taxon>Actinomycetes</taxon>
        <taxon>Kitasatosporales</taxon>
        <taxon>Streptomycetaceae</taxon>
        <taxon>Streptomyces</taxon>
    </lineage>
</organism>
<dbReference type="EMBL" id="JAVRFD010000023">
    <property type="protein sequence ID" value="MDT0548003.1"/>
    <property type="molecule type" value="Genomic_DNA"/>
</dbReference>
<name>A0ABU2XPZ1_9ACTN</name>
<keyword evidence="5" id="KW-1185">Reference proteome</keyword>